<dbReference type="OrthoDB" id="2133857at2"/>
<evidence type="ECO:0000259" key="1">
    <source>
        <dbReference type="Pfam" id="PF01610"/>
    </source>
</evidence>
<feature type="domain" description="Transposase IS204/IS1001/IS1096/IS1165 DDE" evidence="1">
    <location>
        <begin position="163"/>
        <end position="414"/>
    </location>
</feature>
<dbReference type="NCBIfam" id="NF033550">
    <property type="entry name" value="transpos_ISL3"/>
    <property type="match status" value="1"/>
</dbReference>
<dbReference type="Proteomes" id="UP000189941">
    <property type="component" value="Unassembled WGS sequence"/>
</dbReference>
<dbReference type="PANTHER" id="PTHR33498:SF1">
    <property type="entry name" value="TRANSPOSASE FOR INSERTION SEQUENCE ELEMENT IS1557"/>
    <property type="match status" value="1"/>
</dbReference>
<name>A0A1T4LMZ2_9LACT</name>
<reference evidence="3" key="1">
    <citation type="submission" date="2017-02" db="EMBL/GenBank/DDBJ databases">
        <authorList>
            <person name="Varghese N."/>
            <person name="Submissions S."/>
        </authorList>
    </citation>
    <scope>NUCLEOTIDE SEQUENCE [LARGE SCALE GENOMIC DNA]</scope>
    <source>
        <strain evidence="3">DSM 15739</strain>
    </source>
</reference>
<dbReference type="InterPro" id="IPR047951">
    <property type="entry name" value="Transpos_ISL3"/>
</dbReference>
<protein>
    <submittedName>
        <fullName evidence="2">Transposase</fullName>
    </submittedName>
</protein>
<proteinExistence type="predicted"/>
<dbReference type="PANTHER" id="PTHR33498">
    <property type="entry name" value="TRANSPOSASE FOR INSERTION SEQUENCE ELEMENT IS1557"/>
    <property type="match status" value="1"/>
</dbReference>
<organism evidence="2 3">
    <name type="scientific">Globicatella sulfidifaciens DSM 15739</name>
    <dbReference type="NCBI Taxonomy" id="1121925"/>
    <lineage>
        <taxon>Bacteria</taxon>
        <taxon>Bacillati</taxon>
        <taxon>Bacillota</taxon>
        <taxon>Bacilli</taxon>
        <taxon>Lactobacillales</taxon>
        <taxon>Aerococcaceae</taxon>
        <taxon>Globicatella</taxon>
    </lineage>
</organism>
<accession>A0A1T4LMZ2</accession>
<dbReference type="InterPro" id="IPR002560">
    <property type="entry name" value="Transposase_DDE"/>
</dbReference>
<dbReference type="EMBL" id="FUWO01000008">
    <property type="protein sequence ID" value="SJZ55996.1"/>
    <property type="molecule type" value="Genomic_DNA"/>
</dbReference>
<dbReference type="AlphaFoldDB" id="A0A1T4LMZ2"/>
<gene>
    <name evidence="2" type="ORF">SAMN02746011_01148</name>
</gene>
<evidence type="ECO:0000313" key="2">
    <source>
        <dbReference type="EMBL" id="SJZ55996.1"/>
    </source>
</evidence>
<dbReference type="RefSeq" id="WP_078755899.1">
    <property type="nucleotide sequence ID" value="NZ_FUWO01000008.1"/>
</dbReference>
<sequence length="434" mass="51373">MTYSYCIKYLLEIKDPNIKLTETLTQIPLNQRPTHKLLHGILSYEVNHCPHCKCRNRAIKWGFKRVLVHLGQFNSQPIKLSLKKQRYRCKQCAHTFSAETTLVDKHCSLSNPMKLAIKLALQEIRPQSGIAKEYGVSSPSINRIARQASEQLKPSRHWLPEHLAIDEFKSVKSVESAMSAIIIDNQHHRLIDIIEDRKQVSLRRYFQRYDLAVRKKVKTITMDMYEPYKDFFPRLFPNAVIIIDRFHLVQRLNTALDRIRVTVMNELRYKVPTHYTKLKNLWKLLLKNDWELDFEKYDSHRLFSGLITEKGIVDFLRNIDPRIEVVYTWVNRLKALFNDHDYEGFQEILAESHLYQLPRELRKALDTMEKYRAEIKNTMLYTLSNGPIEGFNNKIKNIKRSGFGYANFYNLQARNRVSFLLTYHMPKTIKPVIY</sequence>
<keyword evidence="3" id="KW-1185">Reference proteome</keyword>
<evidence type="ECO:0000313" key="3">
    <source>
        <dbReference type="Proteomes" id="UP000189941"/>
    </source>
</evidence>
<dbReference type="STRING" id="1121925.SAMN02746011_01148"/>
<dbReference type="Pfam" id="PF01610">
    <property type="entry name" value="DDE_Tnp_ISL3"/>
    <property type="match status" value="1"/>
</dbReference>